<feature type="compositionally biased region" description="Low complexity" evidence="1">
    <location>
        <begin position="1"/>
        <end position="18"/>
    </location>
</feature>
<feature type="region of interest" description="Disordered" evidence="1">
    <location>
        <begin position="79"/>
        <end position="100"/>
    </location>
</feature>
<organism evidence="3 4">
    <name type="scientific">Cryobacterium levicorallinum</name>
    <dbReference type="NCBI Taxonomy" id="995038"/>
    <lineage>
        <taxon>Bacteria</taxon>
        <taxon>Bacillati</taxon>
        <taxon>Actinomycetota</taxon>
        <taxon>Actinomycetes</taxon>
        <taxon>Micrococcales</taxon>
        <taxon>Microbacteriaceae</taxon>
        <taxon>Cryobacterium</taxon>
    </lineage>
</organism>
<dbReference type="Proteomes" id="UP000297963">
    <property type="component" value="Unassembled WGS sequence"/>
</dbReference>
<dbReference type="Gene3D" id="2.40.128.270">
    <property type="match status" value="1"/>
</dbReference>
<feature type="domain" description="DUF306" evidence="2">
    <location>
        <begin position="261"/>
        <end position="309"/>
    </location>
</feature>
<feature type="compositionally biased region" description="Polar residues" evidence="1">
    <location>
        <begin position="26"/>
        <end position="39"/>
    </location>
</feature>
<proteinExistence type="predicted"/>
<dbReference type="EMBL" id="SOFE01000012">
    <property type="protein sequence ID" value="TFB85702.1"/>
    <property type="molecule type" value="Genomic_DNA"/>
</dbReference>
<gene>
    <name evidence="3" type="ORF">E3O11_06960</name>
</gene>
<evidence type="ECO:0000313" key="3">
    <source>
        <dbReference type="EMBL" id="TFB85702.1"/>
    </source>
</evidence>
<accession>A0A4R8VMK7</accession>
<evidence type="ECO:0000256" key="1">
    <source>
        <dbReference type="SAM" id="MobiDB-lite"/>
    </source>
</evidence>
<dbReference type="InterPro" id="IPR005184">
    <property type="entry name" value="DUF306_Meta_HslJ"/>
</dbReference>
<reference evidence="3 4" key="1">
    <citation type="submission" date="2019-03" db="EMBL/GenBank/DDBJ databases">
        <title>Genomics of glacier-inhabiting Cryobacterium strains.</title>
        <authorList>
            <person name="Liu Q."/>
            <person name="Xin Y.-H."/>
        </authorList>
    </citation>
    <scope>NUCLEOTIDE SEQUENCE [LARGE SCALE GENOMIC DNA]</scope>
    <source>
        <strain evidence="3 4">Hh34</strain>
    </source>
</reference>
<dbReference type="AlphaFoldDB" id="A0A4R8VMK7"/>
<comment type="caution">
    <text evidence="3">The sequence shown here is derived from an EMBL/GenBank/DDBJ whole genome shotgun (WGS) entry which is preliminary data.</text>
</comment>
<dbReference type="InterPro" id="IPR038670">
    <property type="entry name" value="HslJ-like_sf"/>
</dbReference>
<feature type="region of interest" description="Disordered" evidence="1">
    <location>
        <begin position="1"/>
        <end position="50"/>
    </location>
</feature>
<protein>
    <submittedName>
        <fullName evidence="3">META domain-containing protein</fullName>
    </submittedName>
</protein>
<dbReference type="Pfam" id="PF03724">
    <property type="entry name" value="META"/>
    <property type="match status" value="1"/>
</dbReference>
<name>A0A4R8VMK7_9MICO</name>
<sequence>MPAQASSRGAGQSGGHSAMIKGMGITSGTPKGTASQGATRSRRARSWPMGFGTARRRGREAASLAAVLVLALTACAQAPRGQVEPTSDSPPPTSPPTGAESAAIGLVNIWRVSGAAGEAAATWLRMDVPEFQLWRDCGMIQGSWRASENLLLASTYSASGECVTGTTLPRVAWLESVTGYRAAGAGWELTDASGAVVATLTIDGKPDAIPTAAEFYTEPPVITEAMRETLRLPASLPPEFTPATPDGLVGRWVPISPSGATDPHVLFAADGTWTGSDGCNGGQGRWAADGHGALLATAGASTLIACEGAPVPSWVSEARVAAVDGGVLRLLDAVRAELGQLKRY</sequence>
<evidence type="ECO:0000313" key="4">
    <source>
        <dbReference type="Proteomes" id="UP000297963"/>
    </source>
</evidence>
<evidence type="ECO:0000259" key="2">
    <source>
        <dbReference type="Pfam" id="PF03724"/>
    </source>
</evidence>